<comment type="caution">
    <text evidence="4">The sequence shown here is derived from an EMBL/GenBank/DDBJ whole genome shotgun (WGS) entry which is preliminary data.</text>
</comment>
<dbReference type="PRINTS" id="PR00261">
    <property type="entry name" value="LDLRECEPTOR"/>
</dbReference>
<dbReference type="SMART" id="SM00192">
    <property type="entry name" value="LDLa"/>
    <property type="match status" value="2"/>
</dbReference>
<accession>A0A815A0V8</accession>
<proteinExistence type="predicted"/>
<dbReference type="Proteomes" id="UP000663834">
    <property type="component" value="Unassembled WGS sequence"/>
</dbReference>
<dbReference type="Pfam" id="PF00057">
    <property type="entry name" value="Ldl_recept_a"/>
    <property type="match status" value="1"/>
</dbReference>
<evidence type="ECO:0000256" key="1">
    <source>
        <dbReference type="ARBA" id="ARBA00023157"/>
    </source>
</evidence>
<dbReference type="EMBL" id="CAJNOV010009531">
    <property type="protein sequence ID" value="CAF1370270.1"/>
    <property type="molecule type" value="Genomic_DNA"/>
</dbReference>
<dbReference type="InterPro" id="IPR013320">
    <property type="entry name" value="ConA-like_dom_sf"/>
</dbReference>
<dbReference type="AlphaFoldDB" id="A0A815A0V8"/>
<gene>
    <name evidence="5" type="ORF">CJN711_LOCUS20406</name>
    <name evidence="4" type="ORF">KQP761_LOCUS2263</name>
    <name evidence="6" type="ORF">MBJ925_LOCUS12974</name>
</gene>
<evidence type="ECO:0000313" key="7">
    <source>
        <dbReference type="Proteomes" id="UP000663834"/>
    </source>
</evidence>
<organism evidence="4 7">
    <name type="scientific">Rotaria magnacalcarata</name>
    <dbReference type="NCBI Taxonomy" id="392030"/>
    <lineage>
        <taxon>Eukaryota</taxon>
        <taxon>Metazoa</taxon>
        <taxon>Spiralia</taxon>
        <taxon>Gnathifera</taxon>
        <taxon>Rotifera</taxon>
        <taxon>Eurotatoria</taxon>
        <taxon>Bdelloidea</taxon>
        <taxon>Philodinida</taxon>
        <taxon>Philodinidae</taxon>
        <taxon>Rotaria</taxon>
    </lineage>
</organism>
<dbReference type="Gene3D" id="4.10.400.10">
    <property type="entry name" value="Low-density Lipoprotein Receptor"/>
    <property type="match status" value="2"/>
</dbReference>
<dbReference type="Pfam" id="PF00629">
    <property type="entry name" value="MAM"/>
    <property type="match status" value="1"/>
</dbReference>
<evidence type="ECO:0000313" key="6">
    <source>
        <dbReference type="EMBL" id="CAF2050821.1"/>
    </source>
</evidence>
<dbReference type="Gene3D" id="2.60.120.200">
    <property type="match status" value="1"/>
</dbReference>
<dbReference type="PROSITE" id="PS50060">
    <property type="entry name" value="MAM_2"/>
    <property type="match status" value="2"/>
</dbReference>
<dbReference type="InterPro" id="IPR002172">
    <property type="entry name" value="LDrepeatLR_classA_rpt"/>
</dbReference>
<dbReference type="InterPro" id="IPR000998">
    <property type="entry name" value="MAM_dom"/>
</dbReference>
<dbReference type="Proteomes" id="UP000663855">
    <property type="component" value="Unassembled WGS sequence"/>
</dbReference>
<feature type="domain" description="MAM" evidence="3">
    <location>
        <begin position="67"/>
        <end position="120"/>
    </location>
</feature>
<dbReference type="SUPFAM" id="SSF49899">
    <property type="entry name" value="Concanavalin A-like lectins/glucanases"/>
    <property type="match status" value="1"/>
</dbReference>
<name>A0A815A0V8_9BILA</name>
<dbReference type="CDD" id="cd00112">
    <property type="entry name" value="LDLa"/>
    <property type="match status" value="2"/>
</dbReference>
<dbReference type="OrthoDB" id="5945029at2759"/>
<dbReference type="EMBL" id="CAJNOW010000142">
    <property type="protein sequence ID" value="CAF1250519.1"/>
    <property type="molecule type" value="Genomic_DNA"/>
</dbReference>
<dbReference type="InterPro" id="IPR036055">
    <property type="entry name" value="LDL_receptor-like_sf"/>
</dbReference>
<evidence type="ECO:0000313" key="5">
    <source>
        <dbReference type="EMBL" id="CAF1370270.1"/>
    </source>
</evidence>
<dbReference type="EMBL" id="CAJNRE010005908">
    <property type="protein sequence ID" value="CAF2050821.1"/>
    <property type="molecule type" value="Genomic_DNA"/>
</dbReference>
<comment type="caution">
    <text evidence="2">Lacks conserved residue(s) required for the propagation of feature annotation.</text>
</comment>
<protein>
    <recommendedName>
        <fullName evidence="3">MAM domain-containing protein</fullName>
    </recommendedName>
</protein>
<dbReference type="InterPro" id="IPR051560">
    <property type="entry name" value="MAM_domain-containing"/>
</dbReference>
<dbReference type="PANTHER" id="PTHR23282:SF146">
    <property type="entry name" value="RT07201P-RELATED"/>
    <property type="match status" value="1"/>
</dbReference>
<dbReference type="PANTHER" id="PTHR23282">
    <property type="entry name" value="APICAL ENDOSOMAL GLYCOPROTEIN PRECURSOR"/>
    <property type="match status" value="1"/>
</dbReference>
<evidence type="ECO:0000256" key="2">
    <source>
        <dbReference type="PROSITE-ProRule" id="PRU00124"/>
    </source>
</evidence>
<evidence type="ECO:0000313" key="4">
    <source>
        <dbReference type="EMBL" id="CAF1250519.1"/>
    </source>
</evidence>
<sequence length="249" mass="27625">MLQVLIVKDLKKGFVLFKIHLVTVATTSLCEVSNQFMCMESGRCIDKEKVCDSIVDCQNGDDERSCSSCTFDGAPSSLRGWIDVSKGSLMWKLRTNGVLAAANQGSPFDHTSYSPTGNYIECQAADRFHCACGSCIPKVRICDTTDDRGDHSDESSRLCASYQTYTFNISCCDWIHDNSAQFKWALNRGPSPSHETGPNRDHSTGYAPGQYAFIVASFPQLPGHTARLISRAFQPRKHQVVIWYSIVIC</sequence>
<feature type="disulfide bond" evidence="2">
    <location>
        <begin position="51"/>
        <end position="66"/>
    </location>
</feature>
<dbReference type="PROSITE" id="PS50068">
    <property type="entry name" value="LDLRA_2"/>
    <property type="match status" value="2"/>
</dbReference>
<evidence type="ECO:0000259" key="3">
    <source>
        <dbReference type="PROSITE" id="PS50060"/>
    </source>
</evidence>
<dbReference type="GO" id="GO:0016020">
    <property type="term" value="C:membrane"/>
    <property type="evidence" value="ECO:0007669"/>
    <property type="project" value="InterPro"/>
</dbReference>
<reference evidence="4" key="1">
    <citation type="submission" date="2021-02" db="EMBL/GenBank/DDBJ databases">
        <authorList>
            <person name="Nowell W R."/>
        </authorList>
    </citation>
    <scope>NUCLEOTIDE SEQUENCE</scope>
</reference>
<dbReference type="Proteomes" id="UP000663824">
    <property type="component" value="Unassembled WGS sequence"/>
</dbReference>
<feature type="domain" description="MAM" evidence="3">
    <location>
        <begin position="163"/>
        <end position="249"/>
    </location>
</feature>
<keyword evidence="1 2" id="KW-1015">Disulfide bond</keyword>
<dbReference type="SUPFAM" id="SSF57424">
    <property type="entry name" value="LDL receptor-like module"/>
    <property type="match status" value="2"/>
</dbReference>